<feature type="region of interest" description="Disordered" evidence="1">
    <location>
        <begin position="12"/>
        <end position="40"/>
    </location>
</feature>
<reference evidence="2 3" key="1">
    <citation type="journal article" date="2011" name="J. Bacteriol.">
        <title>Complete genome sequence of the type strain Cupriavidus necator N-1.</title>
        <authorList>
            <person name="Poehlein A."/>
            <person name="Kusian B."/>
            <person name="Friedrich B."/>
            <person name="Daniel R."/>
            <person name="Bowien B."/>
        </authorList>
    </citation>
    <scope>NUCLEOTIDE SEQUENCE [LARGE SCALE GENOMIC DNA]</scope>
    <source>
        <strain evidence="3">ATCC 43291 / DSM 13513 / CCUG 52238 / LMG 8453 / N-1</strain>
        <plasmid evidence="2 3">pBB2</plasmid>
    </source>
</reference>
<keyword evidence="2" id="KW-0614">Plasmid</keyword>
<dbReference type="AlphaFoldDB" id="F8GYL4"/>
<gene>
    <name evidence="2" type="ordered locus">CNE_BB2p01440</name>
</gene>
<organism evidence="2 3">
    <name type="scientific">Cupriavidus necator (strain ATCC 43291 / DSM 13513 / CCUG 52238 / LMG 8453 / N-1)</name>
    <name type="common">Ralstonia eutropha</name>
    <dbReference type="NCBI Taxonomy" id="1042878"/>
    <lineage>
        <taxon>Bacteria</taxon>
        <taxon>Pseudomonadati</taxon>
        <taxon>Pseudomonadota</taxon>
        <taxon>Betaproteobacteria</taxon>
        <taxon>Burkholderiales</taxon>
        <taxon>Burkholderiaceae</taxon>
        <taxon>Cupriavidus</taxon>
    </lineage>
</organism>
<feature type="compositionally biased region" description="Polar residues" evidence="1">
    <location>
        <begin position="12"/>
        <end position="27"/>
    </location>
</feature>
<accession>F8GYL4</accession>
<evidence type="ECO:0000313" key="3">
    <source>
        <dbReference type="Proteomes" id="UP000006798"/>
    </source>
</evidence>
<dbReference type="Proteomes" id="UP000006798">
    <property type="component" value="Plasmid pBB2"/>
</dbReference>
<evidence type="ECO:0000313" key="2">
    <source>
        <dbReference type="EMBL" id="AEI82955.1"/>
    </source>
</evidence>
<sequence length="40" mass="4488">MLQNILQQAECIEQQQPDQGQKTTSFTPGKKSLRRASQAV</sequence>
<proteinExistence type="predicted"/>
<dbReference type="HOGENOM" id="CLU_3288288_0_0_4"/>
<protein>
    <submittedName>
        <fullName evidence="2">Uncharacterized protein</fullName>
    </submittedName>
</protein>
<dbReference type="EMBL" id="CP002880">
    <property type="protein sequence ID" value="AEI82955.1"/>
    <property type="molecule type" value="Genomic_DNA"/>
</dbReference>
<name>F8GYL4_CUPNN</name>
<dbReference type="KEGG" id="cnc:CNE_BB2p01440"/>
<evidence type="ECO:0000256" key="1">
    <source>
        <dbReference type="SAM" id="MobiDB-lite"/>
    </source>
</evidence>
<geneLocation type="plasmid" evidence="2 3">
    <name>pBB2</name>
</geneLocation>